<protein>
    <submittedName>
        <fullName evidence="1">Uncharacterized protein</fullName>
    </submittedName>
</protein>
<evidence type="ECO:0000313" key="2">
    <source>
        <dbReference type="Proteomes" id="UP000240569"/>
    </source>
</evidence>
<reference evidence="1 2" key="1">
    <citation type="submission" date="2017-04" db="EMBL/GenBank/DDBJ databases">
        <title>Novel microbial lineages endemic to geothermal iron-oxide mats fill important gaps in the evolutionary history of Archaea.</title>
        <authorList>
            <person name="Jay Z.J."/>
            <person name="Beam J.P."/>
            <person name="Dlakic M."/>
            <person name="Rusch D.B."/>
            <person name="Kozubal M.A."/>
            <person name="Inskeep W.P."/>
        </authorList>
    </citation>
    <scope>NUCLEOTIDE SEQUENCE [LARGE SCALE GENOMIC DNA]</scope>
    <source>
        <strain evidence="1">BE_D</strain>
    </source>
</reference>
<evidence type="ECO:0000313" key="1">
    <source>
        <dbReference type="EMBL" id="PSN82593.1"/>
    </source>
</evidence>
<organism evidence="1 2">
    <name type="scientific">Candidatus Marsarchaeota G1 archaeon BE_D</name>
    <dbReference type="NCBI Taxonomy" id="1978156"/>
    <lineage>
        <taxon>Archaea</taxon>
        <taxon>Candidatus Marsarchaeota</taxon>
        <taxon>Candidatus Marsarchaeota group 1</taxon>
    </lineage>
</organism>
<dbReference type="AlphaFoldDB" id="A0A2R6A8I7"/>
<name>A0A2R6A8I7_9ARCH</name>
<gene>
    <name evidence="1" type="ORF">B9Q02_11500</name>
</gene>
<proteinExistence type="predicted"/>
<sequence length="169" mass="19178">MIVLSWGRSSRDKELENLVGQLLVTYFQSAKLGEMIHERLKISGGTKELKTLIPNPDPGKQPLMITIRIEYSNEFGLIQQEEATPGTSKVYVVLESPPLNAKDPYEIKAEVEEIVGGSLNWWASQSSYSWLKLSDWKARVFLINASEDDYAKEVYDTLEKLERPKNSGQ</sequence>
<dbReference type="EMBL" id="NEXD01000143">
    <property type="protein sequence ID" value="PSN82593.1"/>
    <property type="molecule type" value="Genomic_DNA"/>
</dbReference>
<comment type="caution">
    <text evidence="1">The sequence shown here is derived from an EMBL/GenBank/DDBJ whole genome shotgun (WGS) entry which is preliminary data.</text>
</comment>
<accession>A0A2R6A8I7</accession>
<dbReference type="Proteomes" id="UP000240569">
    <property type="component" value="Unassembled WGS sequence"/>
</dbReference>